<keyword evidence="2" id="KW-1185">Reference proteome</keyword>
<protein>
    <submittedName>
        <fullName evidence="1">1762_t:CDS:1</fullName>
    </submittedName>
</protein>
<accession>A0A9N9EDK8</accession>
<dbReference type="Proteomes" id="UP000789570">
    <property type="component" value="Unassembled WGS sequence"/>
</dbReference>
<gene>
    <name evidence="1" type="ORF">FCALED_LOCUS12081</name>
</gene>
<feature type="non-terminal residue" evidence="1">
    <location>
        <position position="73"/>
    </location>
</feature>
<proteinExistence type="predicted"/>
<feature type="non-terminal residue" evidence="1">
    <location>
        <position position="1"/>
    </location>
</feature>
<name>A0A9N9EDK8_9GLOM</name>
<dbReference type="AlphaFoldDB" id="A0A9N9EDK8"/>
<sequence>MLFILKLVVAGPPYPFCDNKDCGYKCCGSGCCNRYCIDSVIEPGAKCPCPKGCITDITGRKNCGDSYGPTNGL</sequence>
<comment type="caution">
    <text evidence="1">The sequence shown here is derived from an EMBL/GenBank/DDBJ whole genome shotgun (WGS) entry which is preliminary data.</text>
</comment>
<reference evidence="1" key="1">
    <citation type="submission" date="2021-06" db="EMBL/GenBank/DDBJ databases">
        <authorList>
            <person name="Kallberg Y."/>
            <person name="Tangrot J."/>
            <person name="Rosling A."/>
        </authorList>
    </citation>
    <scope>NUCLEOTIDE SEQUENCE</scope>
    <source>
        <strain evidence="1">UK204</strain>
    </source>
</reference>
<dbReference type="EMBL" id="CAJVPQ010005573">
    <property type="protein sequence ID" value="CAG8672275.1"/>
    <property type="molecule type" value="Genomic_DNA"/>
</dbReference>
<evidence type="ECO:0000313" key="2">
    <source>
        <dbReference type="Proteomes" id="UP000789570"/>
    </source>
</evidence>
<evidence type="ECO:0000313" key="1">
    <source>
        <dbReference type="EMBL" id="CAG8672275.1"/>
    </source>
</evidence>
<organism evidence="1 2">
    <name type="scientific">Funneliformis caledonium</name>
    <dbReference type="NCBI Taxonomy" id="1117310"/>
    <lineage>
        <taxon>Eukaryota</taxon>
        <taxon>Fungi</taxon>
        <taxon>Fungi incertae sedis</taxon>
        <taxon>Mucoromycota</taxon>
        <taxon>Glomeromycotina</taxon>
        <taxon>Glomeromycetes</taxon>
        <taxon>Glomerales</taxon>
        <taxon>Glomeraceae</taxon>
        <taxon>Funneliformis</taxon>
    </lineage>
</organism>